<dbReference type="EMBL" id="SFBF01000001">
    <property type="protein sequence ID" value="TRU54427.1"/>
    <property type="molecule type" value="Genomic_DNA"/>
</dbReference>
<accession>A0A552G6C2</accession>
<dbReference type="AlphaFoldDB" id="A0A552G6C2"/>
<protein>
    <submittedName>
        <fullName evidence="1">Uncharacterized protein</fullName>
    </submittedName>
</protein>
<name>A0A552G6C2_MICAE</name>
<proteinExistence type="predicted"/>
<dbReference type="Proteomes" id="UP000320293">
    <property type="component" value="Unassembled WGS sequence"/>
</dbReference>
<evidence type="ECO:0000313" key="2">
    <source>
        <dbReference type="Proteomes" id="UP000320293"/>
    </source>
</evidence>
<evidence type="ECO:0000313" key="1">
    <source>
        <dbReference type="EMBL" id="TRU54427.1"/>
    </source>
</evidence>
<gene>
    <name evidence="1" type="ORF">EWV91_00020</name>
</gene>
<reference evidence="1 2" key="1">
    <citation type="submission" date="2019-01" db="EMBL/GenBank/DDBJ databases">
        <title>Coherence of Microcystis species and biogeography revealed through population genomics.</title>
        <authorList>
            <person name="Perez-Carrascal O.M."/>
            <person name="Terrat Y."/>
            <person name="Giani A."/>
            <person name="Fortin N."/>
            <person name="Tromas N."/>
            <person name="Shapiro B.J."/>
        </authorList>
    </citation>
    <scope>NUCLEOTIDE SEQUENCE [LARGE SCALE GENOMIC DNA]</scope>
    <source>
        <strain evidence="1">Ma_QC_Ca_00000000_S207</strain>
    </source>
</reference>
<comment type="caution">
    <text evidence="1">The sequence shown here is derived from an EMBL/GenBank/DDBJ whole genome shotgun (WGS) entry which is preliminary data.</text>
</comment>
<organism evidence="1 2">
    <name type="scientific">Microcystis aeruginosa Ma_QC_Ca_00000000_S207</name>
    <dbReference type="NCBI Taxonomy" id="2486251"/>
    <lineage>
        <taxon>Bacteria</taxon>
        <taxon>Bacillati</taxon>
        <taxon>Cyanobacteriota</taxon>
        <taxon>Cyanophyceae</taxon>
        <taxon>Oscillatoriophycideae</taxon>
        <taxon>Chroococcales</taxon>
        <taxon>Microcystaceae</taxon>
        <taxon>Microcystis</taxon>
    </lineage>
</organism>
<sequence length="65" mass="7670">MTKSLKVLPNKVFRFIQQTLHIRTGNRQEAQGRINNQFLITGFSITTIFDFCRRAIESRNTRSLR</sequence>